<evidence type="ECO:0000259" key="3">
    <source>
        <dbReference type="PROSITE" id="PS50883"/>
    </source>
</evidence>
<dbReference type="InterPro" id="IPR001633">
    <property type="entry name" value="EAL_dom"/>
</dbReference>
<dbReference type="Proteomes" id="UP000582837">
    <property type="component" value="Unassembled WGS sequence"/>
</dbReference>
<feature type="domain" description="GGDEF" evidence="4">
    <location>
        <begin position="204"/>
        <end position="335"/>
    </location>
</feature>
<dbReference type="InterPro" id="IPR052155">
    <property type="entry name" value="Biofilm_reg_signaling"/>
</dbReference>
<dbReference type="InterPro" id="IPR000014">
    <property type="entry name" value="PAS"/>
</dbReference>
<dbReference type="PROSITE" id="PS50113">
    <property type="entry name" value="PAC"/>
    <property type="match status" value="1"/>
</dbReference>
<dbReference type="EMBL" id="JACHIA010000003">
    <property type="protein sequence ID" value="MBB6069836.1"/>
    <property type="molecule type" value="Genomic_DNA"/>
</dbReference>
<dbReference type="CDD" id="cd01948">
    <property type="entry name" value="EAL"/>
    <property type="match status" value="1"/>
</dbReference>
<dbReference type="SUPFAM" id="SSF55073">
    <property type="entry name" value="Nucleotide cyclase"/>
    <property type="match status" value="1"/>
</dbReference>
<accession>A0A841GXB5</accession>
<sequence>MKDTPRVLLMGGSANTRATWRDAVVRALPEAQVECLDEEGARAGSFFRTEAEYRVLVDQSPEPIFIYTAQGVEYANPAAAAVVGMTREEAVGRSILSFIHPDDRARVVARMASLFAGSELDPAEYRIVSVTGEVRHMEAVSFPILFRGQPAAQVVARDVTERRKAEESLRRSAFYDALTGLPNRRMFLERLREACGEARTTRCPSICVMFVDLDRLKSVNDTAGHRVGDELLREVAARLLRCAPDGAVVSRFGGDEFLILLPAIHTPAEARGEAERLLASCFGRMVVCGHELYVSASIGIALGREDDSETLVHRADMALNRAKAEGRHRAVIFDPETDRRDRERLAIEAELPLRLRDGAFRVHYQPIVQLDTGRIAGVEALARWPDARGGWIAPDTFVPIAEELGLVGRLDAWVMGLACTTVRAWPGVSVSVNVSALELSNRTLVRTVEGALRDSGLPPALLALELTERALIQNPDRAAGVLRDLKSMGVYIHLDDFGTGYSSLRYIERLPIDTLKIDRSFLAHGARREIILRGIVSLAHDLGMHVIAEGVESAADLERLRELGSDYAQGYYFCRPRGAEEVQTMLAESPVW</sequence>
<dbReference type="NCBIfam" id="TIGR00254">
    <property type="entry name" value="GGDEF"/>
    <property type="match status" value="1"/>
</dbReference>
<name>A0A841GXB5_9BACT</name>
<evidence type="ECO:0000313" key="5">
    <source>
        <dbReference type="EMBL" id="MBB6069836.1"/>
    </source>
</evidence>
<feature type="domain" description="EAL" evidence="3">
    <location>
        <begin position="344"/>
        <end position="590"/>
    </location>
</feature>
<dbReference type="GO" id="GO:0006355">
    <property type="term" value="P:regulation of DNA-templated transcription"/>
    <property type="evidence" value="ECO:0007669"/>
    <property type="project" value="InterPro"/>
</dbReference>
<dbReference type="InterPro" id="IPR029787">
    <property type="entry name" value="Nucleotide_cyclase"/>
</dbReference>
<dbReference type="PROSITE" id="PS50883">
    <property type="entry name" value="EAL"/>
    <property type="match status" value="1"/>
</dbReference>
<dbReference type="SMART" id="SM00052">
    <property type="entry name" value="EAL"/>
    <property type="match status" value="1"/>
</dbReference>
<dbReference type="SMART" id="SM00267">
    <property type="entry name" value="GGDEF"/>
    <property type="match status" value="1"/>
</dbReference>
<feature type="domain" description="PAS" evidence="1">
    <location>
        <begin position="49"/>
        <end position="118"/>
    </location>
</feature>
<dbReference type="InterPro" id="IPR035919">
    <property type="entry name" value="EAL_sf"/>
</dbReference>
<dbReference type="PROSITE" id="PS50887">
    <property type="entry name" value="GGDEF"/>
    <property type="match status" value="1"/>
</dbReference>
<dbReference type="Gene3D" id="3.30.450.20">
    <property type="entry name" value="PAS domain"/>
    <property type="match status" value="1"/>
</dbReference>
<feature type="domain" description="PAC" evidence="2">
    <location>
        <begin position="121"/>
        <end position="171"/>
    </location>
</feature>
<dbReference type="SUPFAM" id="SSF141868">
    <property type="entry name" value="EAL domain-like"/>
    <property type="match status" value="1"/>
</dbReference>
<dbReference type="Gene3D" id="3.20.20.450">
    <property type="entry name" value="EAL domain"/>
    <property type="match status" value="1"/>
</dbReference>
<comment type="caution">
    <text evidence="5">The sequence shown here is derived from an EMBL/GenBank/DDBJ whole genome shotgun (WGS) entry which is preliminary data.</text>
</comment>
<evidence type="ECO:0000259" key="4">
    <source>
        <dbReference type="PROSITE" id="PS50887"/>
    </source>
</evidence>
<organism evidence="5 6">
    <name type="scientific">Longimicrobium terrae</name>
    <dbReference type="NCBI Taxonomy" id="1639882"/>
    <lineage>
        <taxon>Bacteria</taxon>
        <taxon>Pseudomonadati</taxon>
        <taxon>Gemmatimonadota</taxon>
        <taxon>Longimicrobiia</taxon>
        <taxon>Longimicrobiales</taxon>
        <taxon>Longimicrobiaceae</taxon>
        <taxon>Longimicrobium</taxon>
    </lineage>
</organism>
<dbReference type="CDD" id="cd00130">
    <property type="entry name" value="PAS"/>
    <property type="match status" value="1"/>
</dbReference>
<dbReference type="InterPro" id="IPR043128">
    <property type="entry name" value="Rev_trsase/Diguanyl_cyclase"/>
</dbReference>
<dbReference type="InterPro" id="IPR000160">
    <property type="entry name" value="GGDEF_dom"/>
</dbReference>
<evidence type="ECO:0000259" key="2">
    <source>
        <dbReference type="PROSITE" id="PS50113"/>
    </source>
</evidence>
<dbReference type="Gene3D" id="3.30.70.270">
    <property type="match status" value="1"/>
</dbReference>
<keyword evidence="6" id="KW-1185">Reference proteome</keyword>
<dbReference type="Pfam" id="PF00563">
    <property type="entry name" value="EAL"/>
    <property type="match status" value="1"/>
</dbReference>
<reference evidence="5 6" key="1">
    <citation type="submission" date="2020-08" db="EMBL/GenBank/DDBJ databases">
        <title>Genomic Encyclopedia of Type Strains, Phase IV (KMG-IV): sequencing the most valuable type-strain genomes for metagenomic binning, comparative biology and taxonomic classification.</title>
        <authorList>
            <person name="Goeker M."/>
        </authorList>
    </citation>
    <scope>NUCLEOTIDE SEQUENCE [LARGE SCALE GENOMIC DNA]</scope>
    <source>
        <strain evidence="5 6">DSM 29007</strain>
    </source>
</reference>
<dbReference type="RefSeq" id="WP_170036037.1">
    <property type="nucleotide sequence ID" value="NZ_JABDTL010000002.1"/>
</dbReference>
<dbReference type="SUPFAM" id="SSF55785">
    <property type="entry name" value="PYP-like sensor domain (PAS domain)"/>
    <property type="match status" value="1"/>
</dbReference>
<dbReference type="NCBIfam" id="TIGR00229">
    <property type="entry name" value="sensory_box"/>
    <property type="match status" value="1"/>
</dbReference>
<dbReference type="CDD" id="cd01949">
    <property type="entry name" value="GGDEF"/>
    <property type="match status" value="1"/>
</dbReference>
<dbReference type="Pfam" id="PF00990">
    <property type="entry name" value="GGDEF"/>
    <property type="match status" value="1"/>
</dbReference>
<dbReference type="InterPro" id="IPR035965">
    <property type="entry name" value="PAS-like_dom_sf"/>
</dbReference>
<dbReference type="Pfam" id="PF00989">
    <property type="entry name" value="PAS"/>
    <property type="match status" value="1"/>
</dbReference>
<protein>
    <submittedName>
        <fullName evidence="5">Diguanylate cyclase (GGDEF)-like protein/PAS domain S-box-containing protein</fullName>
    </submittedName>
</protein>
<dbReference type="SMART" id="SM00091">
    <property type="entry name" value="PAS"/>
    <property type="match status" value="1"/>
</dbReference>
<dbReference type="PANTHER" id="PTHR44757:SF2">
    <property type="entry name" value="BIOFILM ARCHITECTURE MAINTENANCE PROTEIN MBAA"/>
    <property type="match status" value="1"/>
</dbReference>
<dbReference type="InterPro" id="IPR013767">
    <property type="entry name" value="PAS_fold"/>
</dbReference>
<dbReference type="PROSITE" id="PS50112">
    <property type="entry name" value="PAS"/>
    <property type="match status" value="1"/>
</dbReference>
<dbReference type="InterPro" id="IPR000700">
    <property type="entry name" value="PAS-assoc_C"/>
</dbReference>
<proteinExistence type="predicted"/>
<dbReference type="PANTHER" id="PTHR44757">
    <property type="entry name" value="DIGUANYLATE CYCLASE DGCP"/>
    <property type="match status" value="1"/>
</dbReference>
<evidence type="ECO:0000313" key="6">
    <source>
        <dbReference type="Proteomes" id="UP000582837"/>
    </source>
</evidence>
<dbReference type="AlphaFoldDB" id="A0A841GXB5"/>
<gene>
    <name evidence="5" type="ORF">HNQ61_001453</name>
</gene>
<evidence type="ECO:0000259" key="1">
    <source>
        <dbReference type="PROSITE" id="PS50112"/>
    </source>
</evidence>